<dbReference type="SUPFAM" id="SSF51206">
    <property type="entry name" value="cAMP-binding domain-like"/>
    <property type="match status" value="1"/>
</dbReference>
<dbReference type="PROSITE" id="PS50042">
    <property type="entry name" value="CNMP_BINDING_3"/>
    <property type="match status" value="1"/>
</dbReference>
<gene>
    <name evidence="3" type="ORF">GCM10008986_33260</name>
</gene>
<reference evidence="3 4" key="1">
    <citation type="journal article" date="2019" name="Int. J. Syst. Evol. Microbiol.">
        <title>The Global Catalogue of Microorganisms (GCM) 10K type strain sequencing project: providing services to taxonomists for standard genome sequencing and annotation.</title>
        <authorList>
            <consortium name="The Broad Institute Genomics Platform"/>
            <consortium name="The Broad Institute Genome Sequencing Center for Infectious Disease"/>
            <person name="Wu L."/>
            <person name="Ma J."/>
        </authorList>
    </citation>
    <scope>NUCLEOTIDE SEQUENCE [LARGE SCALE GENOMIC DNA]</scope>
    <source>
        <strain evidence="3 4">JCM 12389</strain>
    </source>
</reference>
<keyword evidence="1" id="KW-0010">Activator</keyword>
<evidence type="ECO:0000313" key="3">
    <source>
        <dbReference type="EMBL" id="GAA0502971.1"/>
    </source>
</evidence>
<dbReference type="InterPro" id="IPR000595">
    <property type="entry name" value="cNMP-bd_dom"/>
</dbReference>
<dbReference type="EMBL" id="BAAADO010000009">
    <property type="protein sequence ID" value="GAA0502971.1"/>
    <property type="molecule type" value="Genomic_DNA"/>
</dbReference>
<sequence>MNDAPNGKEQLIRILDQGDFFGEMSIFSIYASFRHSGINGEAPGHFVKNTEEFSRRLDHTEHLVEQLSSQDVENALQDKRMIEQTGQRKIKIIDIDQLQDKTEAW</sequence>
<keyword evidence="4" id="KW-1185">Reference proteome</keyword>
<evidence type="ECO:0000259" key="2">
    <source>
        <dbReference type="PROSITE" id="PS50042"/>
    </source>
</evidence>
<feature type="domain" description="Cyclic nucleotide-binding" evidence="2">
    <location>
        <begin position="1"/>
        <end position="38"/>
    </location>
</feature>
<comment type="caution">
    <text evidence="3">The sequence shown here is derived from an EMBL/GenBank/DDBJ whole genome shotgun (WGS) entry which is preliminary data.</text>
</comment>
<organism evidence="3 4">
    <name type="scientific">Salinibacillus aidingensis</name>
    <dbReference type="NCBI Taxonomy" id="237684"/>
    <lineage>
        <taxon>Bacteria</taxon>
        <taxon>Bacillati</taxon>
        <taxon>Bacillota</taxon>
        <taxon>Bacilli</taxon>
        <taxon>Bacillales</taxon>
        <taxon>Bacillaceae</taxon>
        <taxon>Salinibacillus</taxon>
    </lineage>
</organism>
<name>A0ABN1BQR7_9BACI</name>
<evidence type="ECO:0000256" key="1">
    <source>
        <dbReference type="ARBA" id="ARBA00023159"/>
    </source>
</evidence>
<proteinExistence type="predicted"/>
<evidence type="ECO:0000313" key="4">
    <source>
        <dbReference type="Proteomes" id="UP001500880"/>
    </source>
</evidence>
<dbReference type="InterPro" id="IPR018490">
    <property type="entry name" value="cNMP-bd_dom_sf"/>
</dbReference>
<accession>A0ABN1BQR7</accession>
<dbReference type="Proteomes" id="UP001500880">
    <property type="component" value="Unassembled WGS sequence"/>
</dbReference>
<protein>
    <recommendedName>
        <fullName evidence="2">Cyclic nucleotide-binding domain-containing protein</fullName>
    </recommendedName>
</protein>